<comment type="caution">
    <text evidence="2">The sequence shown here is derived from an EMBL/GenBank/DDBJ whole genome shotgun (WGS) entry which is preliminary data.</text>
</comment>
<evidence type="ECO:0000313" key="2">
    <source>
        <dbReference type="EMBL" id="GHO57586.1"/>
    </source>
</evidence>
<keyword evidence="3" id="KW-1185">Reference proteome</keyword>
<name>A0ABQ3UY15_9CHLR</name>
<reference evidence="2 3" key="1">
    <citation type="journal article" date="2021" name="Int. J. Syst. Evol. Microbiol.">
        <title>Reticulibacter mediterranei gen. nov., sp. nov., within the new family Reticulibacteraceae fam. nov., and Ktedonospora formicarum gen. nov., sp. nov., Ktedonobacter robiniae sp. nov., Dictyobacter formicarum sp. nov. and Dictyobacter arantiisoli sp. nov., belonging to the class Ktedonobacteria.</title>
        <authorList>
            <person name="Yabe S."/>
            <person name="Zheng Y."/>
            <person name="Wang C.M."/>
            <person name="Sakai Y."/>
            <person name="Abe K."/>
            <person name="Yokota A."/>
            <person name="Donadio S."/>
            <person name="Cavaletti L."/>
            <person name="Monciardini P."/>
        </authorList>
    </citation>
    <scope>NUCLEOTIDE SEQUENCE [LARGE SCALE GENOMIC DNA]</scope>
    <source>
        <strain evidence="2 3">SOSP1-30</strain>
    </source>
</reference>
<proteinExistence type="predicted"/>
<keyword evidence="1" id="KW-1133">Transmembrane helix</keyword>
<dbReference type="Proteomes" id="UP000654345">
    <property type="component" value="Unassembled WGS sequence"/>
</dbReference>
<organism evidence="2 3">
    <name type="scientific">Ktedonobacter robiniae</name>
    <dbReference type="NCBI Taxonomy" id="2778365"/>
    <lineage>
        <taxon>Bacteria</taxon>
        <taxon>Bacillati</taxon>
        <taxon>Chloroflexota</taxon>
        <taxon>Ktedonobacteria</taxon>
        <taxon>Ktedonobacterales</taxon>
        <taxon>Ktedonobacteraceae</taxon>
        <taxon>Ktedonobacter</taxon>
    </lineage>
</organism>
<dbReference type="InterPro" id="IPR008407">
    <property type="entry name" value="Brnchd-chn_aa_trnsp_AzlD"/>
</dbReference>
<feature type="transmembrane region" description="Helical" evidence="1">
    <location>
        <begin position="56"/>
        <end position="73"/>
    </location>
</feature>
<dbReference type="Pfam" id="PF05437">
    <property type="entry name" value="AzlD"/>
    <property type="match status" value="1"/>
</dbReference>
<evidence type="ECO:0000256" key="1">
    <source>
        <dbReference type="SAM" id="Phobius"/>
    </source>
</evidence>
<sequence>MAYDVRAFVWTAREAHERSTGAIFVALVAPAVFTTSIADMGAALVTLLVAVKTRNVLLAMVVGRISVLGLRWLQGNI</sequence>
<protein>
    <submittedName>
        <fullName evidence="2">Uncharacterized protein</fullName>
    </submittedName>
</protein>
<feature type="transmembrane region" description="Helical" evidence="1">
    <location>
        <begin position="21"/>
        <end position="50"/>
    </location>
</feature>
<keyword evidence="1" id="KW-0472">Membrane</keyword>
<evidence type="ECO:0000313" key="3">
    <source>
        <dbReference type="Proteomes" id="UP000654345"/>
    </source>
</evidence>
<accession>A0ABQ3UY15</accession>
<keyword evidence="1" id="KW-0812">Transmembrane</keyword>
<gene>
    <name evidence="2" type="ORF">KSB_60610</name>
</gene>
<dbReference type="EMBL" id="BNJG01000002">
    <property type="protein sequence ID" value="GHO57586.1"/>
    <property type="molecule type" value="Genomic_DNA"/>
</dbReference>